<keyword evidence="4 5" id="KW-0648">Protein biosynthesis</keyword>
<accession>A0A7C0U688</accession>
<sequence>MRLDKFLKISRLLKRRTLAAQACKLRAVKVNGLEARASKQVKEGDTLELDMASVYLKVKVERVPQGPVRRKDAHTLYSLLEERKKDWREESWE</sequence>
<dbReference type="Pfam" id="PF01479">
    <property type="entry name" value="S4"/>
    <property type="match status" value="1"/>
</dbReference>
<evidence type="ECO:0000256" key="1">
    <source>
        <dbReference type="ARBA" id="ARBA00022555"/>
    </source>
</evidence>
<protein>
    <recommendedName>
        <fullName evidence="5">RQC P-site tRNA stabilizing factor</fullName>
        <shortName evidence="5">RqcP</shortName>
    </recommendedName>
    <alternativeName>
        <fullName evidence="5">Ribosome-associated protein quality control protein P</fullName>
    </alternativeName>
</protein>
<evidence type="ECO:0000256" key="2">
    <source>
        <dbReference type="ARBA" id="ARBA00022730"/>
    </source>
</evidence>
<name>A0A7C0U688_9BACT</name>
<dbReference type="PIRSF" id="PIRSF038881">
    <property type="entry name" value="RNAbp_HP1423"/>
    <property type="match status" value="1"/>
</dbReference>
<dbReference type="GO" id="GO:0019843">
    <property type="term" value="F:rRNA binding"/>
    <property type="evidence" value="ECO:0007669"/>
    <property type="project" value="UniProtKB-UniRule"/>
</dbReference>
<comment type="caution">
    <text evidence="7">The sequence shown here is derived from an EMBL/GenBank/DDBJ whole genome shotgun (WGS) entry which is preliminary data.</text>
</comment>
<dbReference type="AlphaFoldDB" id="A0A7C0U688"/>
<dbReference type="Gene3D" id="3.10.290.10">
    <property type="entry name" value="RNA-binding S4 domain"/>
    <property type="match status" value="1"/>
</dbReference>
<dbReference type="InterPro" id="IPR025490">
    <property type="entry name" value="RqcP"/>
</dbReference>
<comment type="subunit">
    <text evidence="5">Associates with stalled 50S ribosomal subunits. Binds to RqcH, 23S rRNA and the P-site tRNA. Does not require RqcH for association with 50S subunits.</text>
</comment>
<dbReference type="CDD" id="cd00165">
    <property type="entry name" value="S4"/>
    <property type="match status" value="1"/>
</dbReference>
<dbReference type="EMBL" id="DQWS01000137">
    <property type="protein sequence ID" value="HDD53128.1"/>
    <property type="molecule type" value="Genomic_DNA"/>
</dbReference>
<comment type="similarity">
    <text evidence="5">Belongs to the RqcP family.</text>
</comment>
<dbReference type="InterPro" id="IPR002942">
    <property type="entry name" value="S4_RNA-bd"/>
</dbReference>
<evidence type="ECO:0000256" key="4">
    <source>
        <dbReference type="ARBA" id="ARBA00022917"/>
    </source>
</evidence>
<dbReference type="HAMAP" id="MF_00871">
    <property type="entry name" value="RqcP"/>
    <property type="match status" value="1"/>
</dbReference>
<evidence type="ECO:0000259" key="6">
    <source>
        <dbReference type="SMART" id="SM00363"/>
    </source>
</evidence>
<evidence type="ECO:0000256" key="5">
    <source>
        <dbReference type="HAMAP-Rule" id="MF_00871"/>
    </source>
</evidence>
<comment type="function">
    <text evidence="5">Key component of the ribosome quality control system (RQC), a ribosome-associated complex that mediates the extraction of incompletely synthesized nascent chains from stalled ribosomes and their subsequent degradation. RqcH recruits Ala-charged tRNA, and with RqcP directs the elongation of stalled nascent chains on 50S ribosomal subunits, leading to non-templated C-terminal alanine extensions (Ala tail). The Ala tail promotes nascent chain degradation. RqcP is associated with the translocation-like movement of the peptidyl-tRNA from the A-site into the P-site.</text>
</comment>
<keyword evidence="1 5" id="KW-0820">tRNA-binding</keyword>
<dbReference type="PROSITE" id="PS50889">
    <property type="entry name" value="S4"/>
    <property type="match status" value="1"/>
</dbReference>
<organism evidence="7">
    <name type="scientific">Thermosulfidibacter takaii</name>
    <dbReference type="NCBI Taxonomy" id="412593"/>
    <lineage>
        <taxon>Bacteria</taxon>
        <taxon>Pseudomonadati</taxon>
        <taxon>Thermosulfidibacterota</taxon>
        <taxon>Thermosulfidibacteria</taxon>
        <taxon>Thermosulfidibacterales</taxon>
        <taxon>Thermosulfidibacteraceae</taxon>
    </lineage>
</organism>
<dbReference type="GO" id="GO:0043023">
    <property type="term" value="F:ribosomal large subunit binding"/>
    <property type="evidence" value="ECO:0007669"/>
    <property type="project" value="UniProtKB-UniRule"/>
</dbReference>
<feature type="domain" description="RNA-binding S4" evidence="6">
    <location>
        <begin position="1"/>
        <end position="64"/>
    </location>
</feature>
<dbReference type="SMART" id="SM00363">
    <property type="entry name" value="S4"/>
    <property type="match status" value="1"/>
</dbReference>
<dbReference type="InterPro" id="IPR036986">
    <property type="entry name" value="S4_RNA-bd_sf"/>
</dbReference>
<keyword evidence="2 5" id="KW-0699">rRNA-binding</keyword>
<dbReference type="SUPFAM" id="SSF55174">
    <property type="entry name" value="Alpha-L RNA-binding motif"/>
    <property type="match status" value="1"/>
</dbReference>
<dbReference type="Proteomes" id="UP000885690">
    <property type="component" value="Unassembled WGS sequence"/>
</dbReference>
<proteinExistence type="inferred from homology"/>
<evidence type="ECO:0000313" key="7">
    <source>
        <dbReference type="EMBL" id="HDD53128.1"/>
    </source>
</evidence>
<evidence type="ECO:0000256" key="3">
    <source>
        <dbReference type="ARBA" id="ARBA00022884"/>
    </source>
</evidence>
<reference evidence="7" key="1">
    <citation type="journal article" date="2020" name="mSystems">
        <title>Genome- and Community-Level Interaction Insights into Carbon Utilization and Element Cycling Functions of Hydrothermarchaeota in Hydrothermal Sediment.</title>
        <authorList>
            <person name="Zhou Z."/>
            <person name="Liu Y."/>
            <person name="Xu W."/>
            <person name="Pan J."/>
            <person name="Luo Z.H."/>
            <person name="Li M."/>
        </authorList>
    </citation>
    <scope>NUCLEOTIDE SEQUENCE [LARGE SCALE GENOMIC DNA]</scope>
    <source>
        <strain evidence="7">HyVt-115</strain>
    </source>
</reference>
<dbReference type="GO" id="GO:0072344">
    <property type="term" value="P:rescue of stalled ribosome"/>
    <property type="evidence" value="ECO:0007669"/>
    <property type="project" value="UniProtKB-UniRule"/>
</dbReference>
<gene>
    <name evidence="5" type="primary">rqcP</name>
    <name evidence="7" type="ORF">ENF32_03570</name>
</gene>
<dbReference type="GO" id="GO:0000049">
    <property type="term" value="F:tRNA binding"/>
    <property type="evidence" value="ECO:0007669"/>
    <property type="project" value="UniProtKB-UniRule"/>
</dbReference>
<keyword evidence="3 5" id="KW-0694">RNA-binding</keyword>